<feature type="transmembrane region" description="Helical" evidence="1">
    <location>
        <begin position="884"/>
        <end position="904"/>
    </location>
</feature>
<evidence type="ECO:0000313" key="3">
    <source>
        <dbReference type="EMBL" id="WJW67315.1"/>
    </source>
</evidence>
<feature type="transmembrane region" description="Helical" evidence="1">
    <location>
        <begin position="910"/>
        <end position="931"/>
    </location>
</feature>
<reference evidence="2 4" key="1">
    <citation type="submission" date="2020-06" db="EMBL/GenBank/DDBJ databases">
        <title>Anoxygenic phototrophic Chloroflexota member uses a Type I reaction center.</title>
        <authorList>
            <person name="Tsuji J.M."/>
            <person name="Shaw N.A."/>
            <person name="Nagashima S."/>
            <person name="Venkiteswaran J."/>
            <person name="Schiff S.L."/>
            <person name="Hanada S."/>
            <person name="Tank M."/>
            <person name="Neufeld J.D."/>
        </authorList>
    </citation>
    <scope>NUCLEOTIDE SEQUENCE [LARGE SCALE GENOMIC DNA]</scope>
    <source>
        <strain evidence="2">L227-S17</strain>
    </source>
</reference>
<feature type="transmembrane region" description="Helical" evidence="1">
    <location>
        <begin position="448"/>
        <end position="470"/>
    </location>
</feature>
<evidence type="ECO:0000313" key="5">
    <source>
        <dbReference type="Proteomes" id="UP001431572"/>
    </source>
</evidence>
<dbReference type="Gene3D" id="3.30.2090.10">
    <property type="entry name" value="Multidrug efflux transporter AcrB TolC docking domain, DN and DC subdomains"/>
    <property type="match status" value="2"/>
</dbReference>
<accession>A0A8T7LYN6</accession>
<dbReference type="GO" id="GO:0005886">
    <property type="term" value="C:plasma membrane"/>
    <property type="evidence" value="ECO:0007669"/>
    <property type="project" value="TreeGrafter"/>
</dbReference>
<dbReference type="Gene3D" id="1.20.1640.10">
    <property type="entry name" value="Multidrug efflux transporter AcrB transmembrane domain"/>
    <property type="match status" value="2"/>
</dbReference>
<dbReference type="PRINTS" id="PR00702">
    <property type="entry name" value="ACRIFLAVINRP"/>
</dbReference>
<keyword evidence="1" id="KW-1133">Transmembrane helix</keyword>
<dbReference type="AlphaFoldDB" id="A0A8T7LYN6"/>
<dbReference type="Gene3D" id="3.30.70.1440">
    <property type="entry name" value="Multidrug efflux transporter AcrB pore domain"/>
    <property type="match status" value="1"/>
</dbReference>
<organism evidence="2 4">
    <name type="scientific">Candidatus Chlorohelix allophototropha</name>
    <dbReference type="NCBI Taxonomy" id="3003348"/>
    <lineage>
        <taxon>Bacteria</taxon>
        <taxon>Bacillati</taxon>
        <taxon>Chloroflexota</taxon>
        <taxon>Chloroflexia</taxon>
        <taxon>Candidatus Chloroheliales</taxon>
        <taxon>Candidatus Chloroheliaceae</taxon>
        <taxon>Candidatus Chlorohelix</taxon>
    </lineage>
</organism>
<keyword evidence="1" id="KW-0812">Transmembrane</keyword>
<proteinExistence type="predicted"/>
<evidence type="ECO:0000256" key="1">
    <source>
        <dbReference type="SAM" id="Phobius"/>
    </source>
</evidence>
<gene>
    <name evidence="2" type="ORF">HXX08_06135</name>
    <name evidence="3" type="ORF">OZ401_000575</name>
</gene>
<dbReference type="SUPFAM" id="SSF82866">
    <property type="entry name" value="Multidrug efflux transporter AcrB transmembrane domain"/>
    <property type="match status" value="2"/>
</dbReference>
<dbReference type="GO" id="GO:0042910">
    <property type="term" value="F:xenobiotic transmembrane transporter activity"/>
    <property type="evidence" value="ECO:0007669"/>
    <property type="project" value="TreeGrafter"/>
</dbReference>
<feature type="transmembrane region" description="Helical" evidence="1">
    <location>
        <begin position="959"/>
        <end position="978"/>
    </location>
</feature>
<feature type="transmembrane region" description="Helical" evidence="1">
    <location>
        <begin position="367"/>
        <end position="385"/>
    </location>
</feature>
<feature type="transmembrane region" description="Helical" evidence="1">
    <location>
        <begin position="476"/>
        <end position="499"/>
    </location>
</feature>
<dbReference type="Gene3D" id="3.30.70.1320">
    <property type="entry name" value="Multidrug efflux transporter AcrB pore domain like"/>
    <property type="match status" value="1"/>
</dbReference>
<evidence type="ECO:0000313" key="2">
    <source>
        <dbReference type="EMBL" id="NWJ45442.1"/>
    </source>
</evidence>
<dbReference type="InterPro" id="IPR001036">
    <property type="entry name" value="Acrflvin-R"/>
</dbReference>
<reference evidence="3" key="2">
    <citation type="journal article" date="2024" name="Nature">
        <title>Anoxygenic phototroph of the Chloroflexota uses a type I reaction centre.</title>
        <authorList>
            <person name="Tsuji J.M."/>
            <person name="Shaw N.A."/>
            <person name="Nagashima S."/>
            <person name="Venkiteswaran J.J."/>
            <person name="Schiff S.L."/>
            <person name="Watanabe T."/>
            <person name="Fukui M."/>
            <person name="Hanada S."/>
            <person name="Tank M."/>
            <person name="Neufeld J.D."/>
        </authorList>
    </citation>
    <scope>NUCLEOTIDE SEQUENCE</scope>
    <source>
        <strain evidence="3">L227-S17</strain>
    </source>
</reference>
<dbReference type="Proteomes" id="UP001431572">
    <property type="component" value="Chromosome 1"/>
</dbReference>
<dbReference type="PANTHER" id="PTHR32063">
    <property type="match status" value="1"/>
</dbReference>
<dbReference type="EMBL" id="JACATZ010000001">
    <property type="protein sequence ID" value="NWJ45442.1"/>
    <property type="molecule type" value="Genomic_DNA"/>
</dbReference>
<dbReference type="SUPFAM" id="SSF82693">
    <property type="entry name" value="Multidrug efflux transporter AcrB pore domain, PN1, PN2, PC1 and PC2 subdomains"/>
    <property type="match status" value="2"/>
</dbReference>
<dbReference type="PANTHER" id="PTHR32063:SF0">
    <property type="entry name" value="SWARMING MOTILITY PROTEIN SWRC"/>
    <property type="match status" value="1"/>
</dbReference>
<keyword evidence="5" id="KW-1185">Reference proteome</keyword>
<dbReference type="RefSeq" id="WP_341469211.1">
    <property type="nucleotide sequence ID" value="NZ_CP128399.1"/>
</dbReference>
<protein>
    <submittedName>
        <fullName evidence="2">Efflux RND transporter permease subunit</fullName>
    </submittedName>
</protein>
<dbReference type="SUPFAM" id="SSF82714">
    <property type="entry name" value="Multidrug efflux transporter AcrB TolC docking domain, DN and DC subdomains"/>
    <property type="match status" value="1"/>
</dbReference>
<dbReference type="InterPro" id="IPR027463">
    <property type="entry name" value="AcrB_DN_DC_subdom"/>
</dbReference>
<feature type="transmembrane region" description="Helical" evidence="1">
    <location>
        <begin position="990"/>
        <end position="1016"/>
    </location>
</feature>
<dbReference type="Proteomes" id="UP000521676">
    <property type="component" value="Unassembled WGS sequence"/>
</dbReference>
<sequence>MTALTNWVLKRKTATVLITLIVFLFGVFSLTQLKSELLPNIDLPYLTITTVYAGAAPADVLEQVSKPIEQVVGSTQHIKSVRSTSTESFSIVIAEFEFGTNLKDIQQTLNTQFRTLSLPTDLRGQTLQPTVSELSFASQPVVYMGVEALKGQTTEELGIVAREQLKPAISGLAGVSSVQITGDVLKEIRLSIKTDQLKQHGLTQSDITNALKGFNLSFPAGTVSLEQKDVSIRTTFTFGSLDDLKNLVIAPAATVTSATSAKLSDIADVVLVDAPSSSISRTNGNPGLLVQVLKTQNGNTVDVVDVVQKKVDELNQNLNGSVKISTIYEQASSIKQSIDGLVREGLLGAFFAILVIFLFLRNVRSTLVTAISIPTSIVVALLLLWTQAITLNIMTLGALAIAVGRVVDDAIVVLENIFRHVQERPNEPISVAVKTGTREVTNAITSSTLTTVAVFLPLGFVGGITGQFFLPFALTVTFALLASLVVALTVVPVFASYFINHKAVGTHDEKQDTWLQKLYTPVLRWSLKNRWKTLLIAFLLFIIGNGLVTQVPVAFIGSSGDKLLNITLSMPTGSDQVSTLAKVTELEKVLQADSRVELTESIISGKSSFTRAQAAFSGGGGDATFLLRLNKDANLDAAIKDIQNKMNPLKPQSGNIKVASLTSFSSGFSMVVQGPNEESVRKGSDMVLEKIKGISELTNLSSDVSAVVPQIVVKPNVAATAGKISTQTLGYLLSSALQPTTVTSIRFDNGTANNVVIYPPDLNGQTIDQWLESLKATPAAGNLTFGQIATFTRVEAPVKATRLGQKPTASISAALIGDNTGGVTKEVEKQLKDVQLPTGVTYTLTGVSQQQGDAFIGLIAAMGVAIAMVYIIMVIAFGSLLEPFVILFSLPLATIGAFTALFITHRALGLPAMIGLLMLIGIVVTNAIVLIDKVNQLHRDGKEKNEALIEAGRNRVRPILMTAVATILALLPLALGLSEGSIIAAELGTVVIGGLVTSTVLTLVVVPVIYSLLIGLKDRLTGRGKKSGEFEEEQKAVLSGI</sequence>
<keyword evidence="1" id="KW-0472">Membrane</keyword>
<name>A0A8T7LYN6_9CHLR</name>
<evidence type="ECO:0000313" key="4">
    <source>
        <dbReference type="Proteomes" id="UP000521676"/>
    </source>
</evidence>
<dbReference type="EMBL" id="CP128399">
    <property type="protein sequence ID" value="WJW67315.1"/>
    <property type="molecule type" value="Genomic_DNA"/>
</dbReference>
<feature type="transmembrane region" description="Helical" evidence="1">
    <location>
        <begin position="534"/>
        <end position="557"/>
    </location>
</feature>
<feature type="transmembrane region" description="Helical" evidence="1">
    <location>
        <begin position="341"/>
        <end position="360"/>
    </location>
</feature>
<feature type="transmembrane region" description="Helical" evidence="1">
    <location>
        <begin position="854"/>
        <end position="877"/>
    </location>
</feature>
<dbReference type="Gene3D" id="3.30.70.1430">
    <property type="entry name" value="Multidrug efflux transporter AcrB pore domain"/>
    <property type="match status" value="2"/>
</dbReference>
<feature type="transmembrane region" description="Helical" evidence="1">
    <location>
        <begin position="391"/>
        <end position="414"/>
    </location>
</feature>
<dbReference type="Pfam" id="PF00873">
    <property type="entry name" value="ACR_tran"/>
    <property type="match status" value="1"/>
</dbReference>